<sequence length="181" mass="20085">MKTKILKLSMIILLFSFFAAGSCEKENEEPQLPPVTQTGAGTFGCLVNEEVWNSEPLLFGSPLGASNNQWEDKRWIIDAVGNDYTIILEICKDSVINGKSILKGISEEGCSNGTVHRKNSHSGISTFRTSNNSIGEILITNYDTINEIIAGTFYFDAFNSSGEKIEIRDGRFDVKFINYEP</sequence>
<accession>A0A831PSC3</accession>
<dbReference type="PROSITE" id="PS51257">
    <property type="entry name" value="PROKAR_LIPOPROTEIN"/>
    <property type="match status" value="1"/>
</dbReference>
<evidence type="ECO:0008006" key="3">
    <source>
        <dbReference type="Google" id="ProtNLM"/>
    </source>
</evidence>
<comment type="caution">
    <text evidence="2">The sequence shown here is derived from an EMBL/GenBank/DDBJ whole genome shotgun (WGS) entry which is preliminary data.</text>
</comment>
<dbReference type="EMBL" id="DSDK01000813">
    <property type="protein sequence ID" value="HDR52806.1"/>
    <property type="molecule type" value="Genomic_DNA"/>
</dbReference>
<dbReference type="Proteomes" id="UP000886047">
    <property type="component" value="Unassembled WGS sequence"/>
</dbReference>
<name>A0A831PSC3_9BACT</name>
<feature type="chain" id="PRO_5032778368" description="HmuY protein" evidence="1">
    <location>
        <begin position="21"/>
        <end position="181"/>
    </location>
</feature>
<dbReference type="AlphaFoldDB" id="A0A831PSC3"/>
<reference evidence="2" key="1">
    <citation type="journal article" date="2020" name="mSystems">
        <title>Genome- and Community-Level Interaction Insights into Carbon Utilization and Element Cycling Functions of Hydrothermarchaeota in Hydrothermal Sediment.</title>
        <authorList>
            <person name="Zhou Z."/>
            <person name="Liu Y."/>
            <person name="Xu W."/>
            <person name="Pan J."/>
            <person name="Luo Z.H."/>
            <person name="Li M."/>
        </authorList>
    </citation>
    <scope>NUCLEOTIDE SEQUENCE [LARGE SCALE GENOMIC DNA]</scope>
    <source>
        <strain evidence="2">SpSt-1217</strain>
    </source>
</reference>
<proteinExistence type="predicted"/>
<keyword evidence="1" id="KW-0732">Signal</keyword>
<feature type="signal peptide" evidence="1">
    <location>
        <begin position="1"/>
        <end position="20"/>
    </location>
</feature>
<evidence type="ECO:0000256" key="1">
    <source>
        <dbReference type="SAM" id="SignalP"/>
    </source>
</evidence>
<evidence type="ECO:0000313" key="2">
    <source>
        <dbReference type="EMBL" id="HDR52806.1"/>
    </source>
</evidence>
<gene>
    <name evidence="2" type="ORF">ENN90_14505</name>
</gene>
<protein>
    <recommendedName>
        <fullName evidence="3">HmuY protein</fullName>
    </recommendedName>
</protein>
<organism evidence="2">
    <name type="scientific">Mariniphaga anaerophila</name>
    <dbReference type="NCBI Taxonomy" id="1484053"/>
    <lineage>
        <taxon>Bacteria</taxon>
        <taxon>Pseudomonadati</taxon>
        <taxon>Bacteroidota</taxon>
        <taxon>Bacteroidia</taxon>
        <taxon>Marinilabiliales</taxon>
        <taxon>Prolixibacteraceae</taxon>
        <taxon>Mariniphaga</taxon>
    </lineage>
</organism>